<dbReference type="PROSITE" id="PS50297">
    <property type="entry name" value="ANK_REP_REGION"/>
    <property type="match status" value="1"/>
</dbReference>
<evidence type="ECO:0000313" key="5">
    <source>
        <dbReference type="Proteomes" id="UP000054771"/>
    </source>
</evidence>
<dbReference type="OrthoDB" id="426293at2759"/>
<evidence type="ECO:0000256" key="2">
    <source>
        <dbReference type="ARBA" id="ARBA00023043"/>
    </source>
</evidence>
<dbReference type="PROSITE" id="PS50088">
    <property type="entry name" value="ANK_REPEAT"/>
    <property type="match status" value="1"/>
</dbReference>
<name>A0A0U5GIN2_ASPCI</name>
<dbReference type="Proteomes" id="UP000054771">
    <property type="component" value="Unassembled WGS sequence"/>
</dbReference>
<dbReference type="Pfam" id="PF12796">
    <property type="entry name" value="Ank_2"/>
    <property type="match status" value="1"/>
</dbReference>
<sequence length="534" mass="57359">MDDKKVMRVENIRVLIDAGAHLEAPDPHNGTPLCLTASNGLPEVVAVLVEAGALLVPPFVKGTALFPLLCAAEGGYGAVAEYLLDRIDVESIIRGQGADGAIANANAYASASADAGCLTLLGVSAMLGYTGLAQRILDTGYDVNRRPPRANIFLPRWTLLRIGADRGRIELVRLFLRHGAKSCTEKPRNRDRDHGAEDVGFCAFDKGQPLARAVEQGHAAIVRILLEAGAPPNIPINRAGTTILQVAAEKKQQPQPGAETDIAQLLLDYGATPTPAVARAALSAGNIALVRQLAARGITLVEACSDHQDNRNTSTTSTTLLKAAASGGPAALDLLHDEYGMRPDPTVPGHAAPLEIIIRRGDVGTAGYCLSTAEHGFSAVLARNALHLLAVAIDALSGEKLVRMLEVLVAALSSWFSSQSQSHTNKQVDMEYQLALTHALHAAIPRFRLEAIYLLLKQGADVDWRGAQGMNAWDVACSIENREILEMLLEHALTKLGGNLAIFRRYILPIEERAREAGQRAAVKEISYFYYRRK</sequence>
<dbReference type="InterPro" id="IPR036770">
    <property type="entry name" value="Ankyrin_rpt-contain_sf"/>
</dbReference>
<keyword evidence="5" id="KW-1185">Reference proteome</keyword>
<dbReference type="AlphaFoldDB" id="A0A0U5GIN2"/>
<dbReference type="PANTHER" id="PTHR24198:SF165">
    <property type="entry name" value="ANKYRIN REPEAT-CONTAINING PROTEIN-RELATED"/>
    <property type="match status" value="1"/>
</dbReference>
<evidence type="ECO:0000256" key="3">
    <source>
        <dbReference type="PROSITE-ProRule" id="PRU00023"/>
    </source>
</evidence>
<feature type="repeat" description="ANK" evidence="3">
    <location>
        <begin position="205"/>
        <end position="237"/>
    </location>
</feature>
<dbReference type="PANTHER" id="PTHR24198">
    <property type="entry name" value="ANKYRIN REPEAT AND PROTEIN KINASE DOMAIN-CONTAINING PROTEIN"/>
    <property type="match status" value="1"/>
</dbReference>
<evidence type="ECO:0000313" key="4">
    <source>
        <dbReference type="EMBL" id="CEL11947.1"/>
    </source>
</evidence>
<evidence type="ECO:0008006" key="6">
    <source>
        <dbReference type="Google" id="ProtNLM"/>
    </source>
</evidence>
<organism evidence="4 5">
    <name type="scientific">Aspergillus calidoustus</name>
    <dbReference type="NCBI Taxonomy" id="454130"/>
    <lineage>
        <taxon>Eukaryota</taxon>
        <taxon>Fungi</taxon>
        <taxon>Dikarya</taxon>
        <taxon>Ascomycota</taxon>
        <taxon>Pezizomycotina</taxon>
        <taxon>Eurotiomycetes</taxon>
        <taxon>Eurotiomycetidae</taxon>
        <taxon>Eurotiales</taxon>
        <taxon>Aspergillaceae</taxon>
        <taxon>Aspergillus</taxon>
        <taxon>Aspergillus subgen. Nidulantes</taxon>
    </lineage>
</organism>
<dbReference type="InterPro" id="IPR002110">
    <property type="entry name" value="Ankyrin_rpt"/>
</dbReference>
<reference evidence="5" key="1">
    <citation type="journal article" date="2016" name="Genome Announc.">
        <title>Draft genome sequences of fungus Aspergillus calidoustus.</title>
        <authorList>
            <person name="Horn F."/>
            <person name="Linde J."/>
            <person name="Mattern D.J."/>
            <person name="Walther G."/>
            <person name="Guthke R."/>
            <person name="Scherlach K."/>
            <person name="Martin K."/>
            <person name="Brakhage A.A."/>
            <person name="Petzke L."/>
            <person name="Valiante V."/>
        </authorList>
    </citation>
    <scope>NUCLEOTIDE SEQUENCE [LARGE SCALE GENOMIC DNA]</scope>
    <source>
        <strain evidence="5">SF006504</strain>
    </source>
</reference>
<protein>
    <recommendedName>
        <fullName evidence="6">Ankyrin repeat protein</fullName>
    </recommendedName>
</protein>
<evidence type="ECO:0000256" key="1">
    <source>
        <dbReference type="ARBA" id="ARBA00022737"/>
    </source>
</evidence>
<dbReference type="STRING" id="454130.A0A0U5GIN2"/>
<dbReference type="EMBL" id="CDMC01000036">
    <property type="protein sequence ID" value="CEL11947.1"/>
    <property type="molecule type" value="Genomic_DNA"/>
</dbReference>
<dbReference type="SUPFAM" id="SSF48403">
    <property type="entry name" value="Ankyrin repeat"/>
    <property type="match status" value="1"/>
</dbReference>
<proteinExistence type="predicted"/>
<dbReference type="GO" id="GO:0005737">
    <property type="term" value="C:cytoplasm"/>
    <property type="evidence" value="ECO:0007669"/>
    <property type="project" value="TreeGrafter"/>
</dbReference>
<keyword evidence="1" id="KW-0677">Repeat</keyword>
<dbReference type="Gene3D" id="1.25.40.20">
    <property type="entry name" value="Ankyrin repeat-containing domain"/>
    <property type="match status" value="3"/>
</dbReference>
<accession>A0A0U5GIN2</accession>
<dbReference type="SMART" id="SM00248">
    <property type="entry name" value="ANK"/>
    <property type="match status" value="7"/>
</dbReference>
<keyword evidence="2 3" id="KW-0040">ANK repeat</keyword>
<gene>
    <name evidence="4" type="ORF">ASPCAL15041</name>
</gene>